<evidence type="ECO:0000313" key="2">
    <source>
        <dbReference type="Proteomes" id="UP000194873"/>
    </source>
</evidence>
<dbReference type="EMBL" id="MTSE01000001">
    <property type="protein sequence ID" value="OUJ76027.1"/>
    <property type="molecule type" value="Genomic_DNA"/>
</dbReference>
<keyword evidence="2" id="KW-1185">Reference proteome</keyword>
<reference evidence="1 2" key="1">
    <citation type="submission" date="2017-01" db="EMBL/GenBank/DDBJ databases">
        <title>A new Hymenobacter.</title>
        <authorList>
            <person name="Liang Y."/>
            <person name="Feng F."/>
        </authorList>
    </citation>
    <scope>NUCLEOTIDE SEQUENCE [LARGE SCALE GENOMIC DNA]</scope>
    <source>
        <strain evidence="1">MIMBbqt21</strain>
    </source>
</reference>
<dbReference type="AlphaFoldDB" id="A0A243WL52"/>
<gene>
    <name evidence="1" type="ORF">BXP70_01755</name>
</gene>
<name>A0A243WL52_9BACT</name>
<comment type="caution">
    <text evidence="1">The sequence shown here is derived from an EMBL/GenBank/DDBJ whole genome shotgun (WGS) entry which is preliminary data.</text>
</comment>
<sequence length="145" mass="17359">MRYQLISFLRLGLVFLICLLSEAVYAQQNLSRIVIVHPVVGKIINQQEKFAFGLFPKYRLEDFQEASFWRFASLDSTRGSILLQVTLRDGNVRTQSYSERDFQRVRNSIERQCRATLADQKYKEDLAEHERKRLERRRLYNNRLR</sequence>
<dbReference type="Proteomes" id="UP000194873">
    <property type="component" value="Unassembled WGS sequence"/>
</dbReference>
<dbReference type="RefSeq" id="WP_086592278.1">
    <property type="nucleotide sequence ID" value="NZ_MTSE01000001.1"/>
</dbReference>
<proteinExistence type="predicted"/>
<organism evidence="1 2">
    <name type="scientific">Hymenobacter crusticola</name>
    <dbReference type="NCBI Taxonomy" id="1770526"/>
    <lineage>
        <taxon>Bacteria</taxon>
        <taxon>Pseudomonadati</taxon>
        <taxon>Bacteroidota</taxon>
        <taxon>Cytophagia</taxon>
        <taxon>Cytophagales</taxon>
        <taxon>Hymenobacteraceae</taxon>
        <taxon>Hymenobacter</taxon>
    </lineage>
</organism>
<evidence type="ECO:0000313" key="1">
    <source>
        <dbReference type="EMBL" id="OUJ76027.1"/>
    </source>
</evidence>
<accession>A0A243WL52</accession>
<protein>
    <submittedName>
        <fullName evidence="1">Uncharacterized protein</fullName>
    </submittedName>
</protein>